<feature type="signal peptide" evidence="1">
    <location>
        <begin position="1"/>
        <end position="20"/>
    </location>
</feature>
<sequence>MKTKIIKVASLSLLFGASLVGTSCKNDDIFPETSQSEANNHSSARTIDNLAVVQFNVDKFAENIETYMNGKVAGYGYTIMHEGQIYYRGKGGGGWARRAVDGTPVEHSAQQRQDIASSTKFATALATVALLEKYKLSLQEPVYLYLPTNWKPSENFKKLTFERLLSHRTGLINYNGDWNNMKKSVEGEMKLDEFLKNTRTYNNINYSLLGVILPYLIAKKEFPADYAALKKLEDKPTEIYPATGIRFTGLMRKYVFQPAGIQNWSVVDFGVWNNNGPMAAEQGSRGYATANGNETGLVNGDYRRNGAPGGLYISPTEFAQIQRRAAEGKIVSATNYQVMKDKLLGFDGTFNGSRGKYYWKNGGANHRATMIFDFGKTQVAVFANSSTSEISSKASILINAYESAWIAK</sequence>
<keyword evidence="4" id="KW-1185">Reference proteome</keyword>
<dbReference type="SUPFAM" id="SSF56601">
    <property type="entry name" value="beta-lactamase/transpeptidase-like"/>
    <property type="match status" value="1"/>
</dbReference>
<dbReference type="Pfam" id="PF00144">
    <property type="entry name" value="Beta-lactamase"/>
    <property type="match status" value="1"/>
</dbReference>
<dbReference type="RefSeq" id="WP_184171108.1">
    <property type="nucleotide sequence ID" value="NZ_JACHGF010000001.1"/>
</dbReference>
<dbReference type="AlphaFoldDB" id="A0A840TEU0"/>
<comment type="caution">
    <text evidence="3">The sequence shown here is derived from an EMBL/GenBank/DDBJ whole genome shotgun (WGS) entry which is preliminary data.</text>
</comment>
<organism evidence="3 4">
    <name type="scientific">Rhabdobacter roseus</name>
    <dbReference type="NCBI Taxonomy" id="1655419"/>
    <lineage>
        <taxon>Bacteria</taxon>
        <taxon>Pseudomonadati</taxon>
        <taxon>Bacteroidota</taxon>
        <taxon>Cytophagia</taxon>
        <taxon>Cytophagales</taxon>
        <taxon>Cytophagaceae</taxon>
        <taxon>Rhabdobacter</taxon>
    </lineage>
</organism>
<dbReference type="EMBL" id="JACHGF010000001">
    <property type="protein sequence ID" value="MBB5282636.1"/>
    <property type="molecule type" value="Genomic_DNA"/>
</dbReference>
<name>A0A840TEU0_9BACT</name>
<evidence type="ECO:0000256" key="1">
    <source>
        <dbReference type="SAM" id="SignalP"/>
    </source>
</evidence>
<dbReference type="Proteomes" id="UP000557307">
    <property type="component" value="Unassembled WGS sequence"/>
</dbReference>
<proteinExistence type="predicted"/>
<feature type="chain" id="PRO_5032562344" evidence="1">
    <location>
        <begin position="21"/>
        <end position="408"/>
    </location>
</feature>
<dbReference type="InterPro" id="IPR001466">
    <property type="entry name" value="Beta-lactam-related"/>
</dbReference>
<gene>
    <name evidence="3" type="ORF">HNQ92_000757</name>
</gene>
<dbReference type="PANTHER" id="PTHR43283:SF3">
    <property type="entry name" value="BETA-LACTAMASE FAMILY PROTEIN (AFU_ORTHOLOGUE AFUA_5G07500)"/>
    <property type="match status" value="1"/>
</dbReference>
<dbReference type="Gene3D" id="3.40.710.10">
    <property type="entry name" value="DD-peptidase/beta-lactamase superfamily"/>
    <property type="match status" value="1"/>
</dbReference>
<dbReference type="InterPro" id="IPR012338">
    <property type="entry name" value="Beta-lactam/transpept-like"/>
</dbReference>
<keyword evidence="1" id="KW-0732">Signal</keyword>
<dbReference type="PANTHER" id="PTHR43283">
    <property type="entry name" value="BETA-LACTAMASE-RELATED"/>
    <property type="match status" value="1"/>
</dbReference>
<reference evidence="3 4" key="1">
    <citation type="submission" date="2020-08" db="EMBL/GenBank/DDBJ databases">
        <title>Genomic Encyclopedia of Type Strains, Phase IV (KMG-IV): sequencing the most valuable type-strain genomes for metagenomic binning, comparative biology and taxonomic classification.</title>
        <authorList>
            <person name="Goeker M."/>
        </authorList>
    </citation>
    <scope>NUCLEOTIDE SEQUENCE [LARGE SCALE GENOMIC DNA]</scope>
    <source>
        <strain evidence="3 4">DSM 105074</strain>
    </source>
</reference>
<feature type="domain" description="Beta-lactamase-related" evidence="2">
    <location>
        <begin position="60"/>
        <end position="213"/>
    </location>
</feature>
<protein>
    <submittedName>
        <fullName evidence="3">CubicO group peptidase (Beta-lactamase class C family)</fullName>
    </submittedName>
</protein>
<evidence type="ECO:0000313" key="3">
    <source>
        <dbReference type="EMBL" id="MBB5282636.1"/>
    </source>
</evidence>
<evidence type="ECO:0000259" key="2">
    <source>
        <dbReference type="Pfam" id="PF00144"/>
    </source>
</evidence>
<evidence type="ECO:0000313" key="4">
    <source>
        <dbReference type="Proteomes" id="UP000557307"/>
    </source>
</evidence>
<dbReference type="PROSITE" id="PS51257">
    <property type="entry name" value="PROKAR_LIPOPROTEIN"/>
    <property type="match status" value="1"/>
</dbReference>
<accession>A0A840TEU0</accession>
<dbReference type="InterPro" id="IPR050789">
    <property type="entry name" value="Diverse_Enzym_Activities"/>
</dbReference>